<evidence type="ECO:0000313" key="3">
    <source>
        <dbReference type="Proteomes" id="UP001164965"/>
    </source>
</evidence>
<organism evidence="2 3">
    <name type="scientific">Rhodococcus antarcticus</name>
    <dbReference type="NCBI Taxonomy" id="2987751"/>
    <lineage>
        <taxon>Bacteria</taxon>
        <taxon>Bacillati</taxon>
        <taxon>Actinomycetota</taxon>
        <taxon>Actinomycetes</taxon>
        <taxon>Mycobacteriales</taxon>
        <taxon>Nocardiaceae</taxon>
        <taxon>Rhodococcus</taxon>
    </lineage>
</organism>
<keyword evidence="3" id="KW-1185">Reference proteome</keyword>
<proteinExistence type="predicted"/>
<sequence length="49" mass="5012">MIIMTSTAGRTRLGAVAAPLRAGAPGAVAPSAPENDAQLRASVRPRRDL</sequence>
<name>A0ABY6NWZ6_9NOCA</name>
<feature type="compositionally biased region" description="Low complexity" evidence="1">
    <location>
        <begin position="24"/>
        <end position="33"/>
    </location>
</feature>
<reference evidence="2" key="1">
    <citation type="submission" date="2022-10" db="EMBL/GenBank/DDBJ databases">
        <title>Rhodococcus sp.75.</title>
        <authorList>
            <person name="Sun M."/>
        </authorList>
    </citation>
    <scope>NUCLEOTIDE SEQUENCE</scope>
    <source>
        <strain evidence="2">75</strain>
    </source>
</reference>
<dbReference type="Proteomes" id="UP001164965">
    <property type="component" value="Chromosome"/>
</dbReference>
<feature type="region of interest" description="Disordered" evidence="1">
    <location>
        <begin position="24"/>
        <end position="49"/>
    </location>
</feature>
<accession>A0ABY6NWZ6</accession>
<gene>
    <name evidence="2" type="ORF">RHODO2019_12055</name>
</gene>
<protein>
    <submittedName>
        <fullName evidence="2">Uncharacterized protein</fullName>
    </submittedName>
</protein>
<dbReference type="RefSeq" id="WP_265382027.1">
    <property type="nucleotide sequence ID" value="NZ_CP110615.1"/>
</dbReference>
<dbReference type="EMBL" id="CP110615">
    <property type="protein sequence ID" value="UZJ23919.1"/>
    <property type="molecule type" value="Genomic_DNA"/>
</dbReference>
<evidence type="ECO:0000313" key="2">
    <source>
        <dbReference type="EMBL" id="UZJ23919.1"/>
    </source>
</evidence>
<evidence type="ECO:0000256" key="1">
    <source>
        <dbReference type="SAM" id="MobiDB-lite"/>
    </source>
</evidence>